<sequence length="285" mass="31848">MAGKFSKVHNILSRNHSISSKYTHHQTKRPTHRHHLHLMSLCHDVHSGFELVVIKIGKRNLHRQTLRKIRDDYAIPSNIEHISPSKKLLLEISPSYLRAAQVAPTIDLNTVGTSESIREFVNGIGGHVEYSPHSHGMRSSGVLITSAKLYSSSKSANNSPLLFEIALTRFRSSSACSFASNASCFNFLISISGAVRPLTSANSVRAVSMMAITYSLQRLPSTLSLQRQMPVSVSQDGTFSNEPLESQPQEVVSHQSIKMISLQWKIDDVLRKQIDRMLDVIRRNV</sequence>
<accession>A0A1A9ZKJ8</accession>
<evidence type="ECO:0000313" key="2">
    <source>
        <dbReference type="Proteomes" id="UP000092445"/>
    </source>
</evidence>
<dbReference type="VEuPathDB" id="VectorBase:GPAI017652"/>
<reference evidence="2" key="1">
    <citation type="submission" date="2014-03" db="EMBL/GenBank/DDBJ databases">
        <authorList>
            <person name="Aksoy S."/>
            <person name="Warren W."/>
            <person name="Wilson R.K."/>
        </authorList>
    </citation>
    <scope>NUCLEOTIDE SEQUENCE [LARGE SCALE GENOMIC DNA]</scope>
    <source>
        <strain evidence="2">IAEA</strain>
    </source>
</reference>
<reference evidence="1" key="2">
    <citation type="submission" date="2020-05" db="UniProtKB">
        <authorList>
            <consortium name="EnsemblMetazoa"/>
        </authorList>
    </citation>
    <scope>IDENTIFICATION</scope>
    <source>
        <strain evidence="1">IAEA</strain>
    </source>
</reference>
<dbReference type="Proteomes" id="UP000092445">
    <property type="component" value="Unassembled WGS sequence"/>
</dbReference>
<protein>
    <submittedName>
        <fullName evidence="1">Uncharacterized protein</fullName>
    </submittedName>
</protein>
<proteinExistence type="predicted"/>
<evidence type="ECO:0000313" key="1">
    <source>
        <dbReference type="EnsemblMetazoa" id="GPAI017652-PA"/>
    </source>
</evidence>
<dbReference type="EnsemblMetazoa" id="GPAI017652-RA">
    <property type="protein sequence ID" value="GPAI017652-PA"/>
    <property type="gene ID" value="GPAI017652"/>
</dbReference>
<dbReference type="AlphaFoldDB" id="A0A1A9ZKJ8"/>
<organism evidence="1 2">
    <name type="scientific">Glossina pallidipes</name>
    <name type="common">Tsetse fly</name>
    <dbReference type="NCBI Taxonomy" id="7398"/>
    <lineage>
        <taxon>Eukaryota</taxon>
        <taxon>Metazoa</taxon>
        <taxon>Ecdysozoa</taxon>
        <taxon>Arthropoda</taxon>
        <taxon>Hexapoda</taxon>
        <taxon>Insecta</taxon>
        <taxon>Pterygota</taxon>
        <taxon>Neoptera</taxon>
        <taxon>Endopterygota</taxon>
        <taxon>Diptera</taxon>
        <taxon>Brachycera</taxon>
        <taxon>Muscomorpha</taxon>
        <taxon>Hippoboscoidea</taxon>
        <taxon>Glossinidae</taxon>
        <taxon>Glossina</taxon>
    </lineage>
</organism>
<name>A0A1A9ZKJ8_GLOPL</name>
<keyword evidence="2" id="KW-1185">Reference proteome</keyword>